<comment type="caution">
    <text evidence="1">The sequence shown here is derived from an EMBL/GenBank/DDBJ whole genome shotgun (WGS) entry which is preliminary data.</text>
</comment>
<gene>
    <name evidence="1" type="ORF">V0U79_11315</name>
</gene>
<reference evidence="1 2" key="1">
    <citation type="submission" date="2024-01" db="EMBL/GenBank/DDBJ databases">
        <title>Hyphobacterium bacterium isolated from marine sediment.</title>
        <authorList>
            <person name="Zhao S."/>
        </authorList>
    </citation>
    <scope>NUCLEOTIDE SEQUENCE [LARGE SCALE GENOMIC DNA]</scope>
    <source>
        <strain evidence="2">HN65</strain>
    </source>
</reference>
<protein>
    <submittedName>
        <fullName evidence="1">Uncharacterized protein</fullName>
    </submittedName>
</protein>
<evidence type="ECO:0000313" key="1">
    <source>
        <dbReference type="EMBL" id="MEE2526961.1"/>
    </source>
</evidence>
<keyword evidence="2" id="KW-1185">Reference proteome</keyword>
<proteinExistence type="predicted"/>
<name>A0ABU7LSR8_9PROT</name>
<dbReference type="RefSeq" id="WP_330199625.1">
    <property type="nucleotide sequence ID" value="NZ_JAZDRP010000007.1"/>
</dbReference>
<sequence length="98" mass="10915">MKRYRYRKLRGSALPEPPIVQSPDSLLDDAPRALFEGDVASQRLFNRAALDQMGDYSAVILASDSLRPAWSEPGDLVHVRRGAEDAKHIVEAVSGRKR</sequence>
<dbReference type="EMBL" id="JAZDRP010000007">
    <property type="protein sequence ID" value="MEE2526961.1"/>
    <property type="molecule type" value="Genomic_DNA"/>
</dbReference>
<organism evidence="1 2">
    <name type="scientific">Hyphobacterium lacteum</name>
    <dbReference type="NCBI Taxonomy" id="3116575"/>
    <lineage>
        <taxon>Bacteria</taxon>
        <taxon>Pseudomonadati</taxon>
        <taxon>Pseudomonadota</taxon>
        <taxon>Alphaproteobacteria</taxon>
        <taxon>Maricaulales</taxon>
        <taxon>Maricaulaceae</taxon>
        <taxon>Hyphobacterium</taxon>
    </lineage>
</organism>
<dbReference type="Proteomes" id="UP001354971">
    <property type="component" value="Unassembled WGS sequence"/>
</dbReference>
<evidence type="ECO:0000313" key="2">
    <source>
        <dbReference type="Proteomes" id="UP001354971"/>
    </source>
</evidence>
<accession>A0ABU7LSR8</accession>